<accession>A0A2Z2HSZ5</accession>
<gene>
    <name evidence="2" type="ORF">B1756_11865</name>
</gene>
<dbReference type="KEGG" id="naj:B1756_11865"/>
<organism evidence="2 3">
    <name type="scientific">Natrarchaeobaculum aegyptiacum</name>
    <dbReference type="NCBI Taxonomy" id="745377"/>
    <lineage>
        <taxon>Archaea</taxon>
        <taxon>Methanobacteriati</taxon>
        <taxon>Methanobacteriota</taxon>
        <taxon>Stenosarchaea group</taxon>
        <taxon>Halobacteria</taxon>
        <taxon>Halobacteriales</taxon>
        <taxon>Natrialbaceae</taxon>
        <taxon>Natrarchaeobaculum</taxon>
    </lineage>
</organism>
<feature type="compositionally biased region" description="Low complexity" evidence="1">
    <location>
        <begin position="56"/>
        <end position="65"/>
    </location>
</feature>
<protein>
    <submittedName>
        <fullName evidence="2">Uncharacterized protein</fullName>
    </submittedName>
</protein>
<keyword evidence="3" id="KW-1185">Reference proteome</keyword>
<feature type="region of interest" description="Disordered" evidence="1">
    <location>
        <begin position="31"/>
        <end position="90"/>
    </location>
</feature>
<evidence type="ECO:0000256" key="1">
    <source>
        <dbReference type="SAM" id="MobiDB-lite"/>
    </source>
</evidence>
<feature type="compositionally biased region" description="Basic and acidic residues" evidence="1">
    <location>
        <begin position="66"/>
        <end position="76"/>
    </location>
</feature>
<dbReference type="EMBL" id="CP019893">
    <property type="protein sequence ID" value="ARS90351.1"/>
    <property type="molecule type" value="Genomic_DNA"/>
</dbReference>
<proteinExistence type="predicted"/>
<dbReference type="Proteomes" id="UP000250088">
    <property type="component" value="Chromosome"/>
</dbReference>
<evidence type="ECO:0000313" key="3">
    <source>
        <dbReference type="Proteomes" id="UP000250088"/>
    </source>
</evidence>
<dbReference type="RefSeq" id="WP_086888725.1">
    <property type="nucleotide sequence ID" value="NZ_CP019893.1"/>
</dbReference>
<name>A0A2Z2HSZ5_9EURY</name>
<evidence type="ECO:0000313" key="2">
    <source>
        <dbReference type="EMBL" id="ARS90351.1"/>
    </source>
</evidence>
<dbReference type="GeneID" id="32894784"/>
<sequence length="90" mass="9432">MTPPPSAALFLLGVWVVVLFAATNVAAFHQRRTTDVSEIRTPVGAGDDSPRDDTRAAGGARANRAGRTETDAHDGDASSGRETVRIVADD</sequence>
<dbReference type="AlphaFoldDB" id="A0A2Z2HSZ5"/>
<reference evidence="3" key="1">
    <citation type="submission" date="2017-02" db="EMBL/GenBank/DDBJ databases">
        <title>Natronthermophilus aegyptiacus gen. nov.,sp. nov., an aerobic, extremely halophilic alkalithermophilic archaeon isolated from the athalassohaline Wadi An Natrun, Egypt.</title>
        <authorList>
            <person name="Zhao B."/>
        </authorList>
    </citation>
    <scope>NUCLEOTIDE SEQUENCE [LARGE SCALE GENOMIC DNA]</scope>
    <source>
        <strain evidence="3">JW/NM-HA 15</strain>
    </source>
</reference>